<dbReference type="Proteomes" id="UP000838878">
    <property type="component" value="Chromosome 1"/>
</dbReference>
<name>A0A8J9U479_9NEOP</name>
<organism evidence="1 2">
    <name type="scientific">Brenthis ino</name>
    <name type="common">lesser marbled fritillary</name>
    <dbReference type="NCBI Taxonomy" id="405034"/>
    <lineage>
        <taxon>Eukaryota</taxon>
        <taxon>Metazoa</taxon>
        <taxon>Ecdysozoa</taxon>
        <taxon>Arthropoda</taxon>
        <taxon>Hexapoda</taxon>
        <taxon>Insecta</taxon>
        <taxon>Pterygota</taxon>
        <taxon>Neoptera</taxon>
        <taxon>Endopterygota</taxon>
        <taxon>Lepidoptera</taxon>
        <taxon>Glossata</taxon>
        <taxon>Ditrysia</taxon>
        <taxon>Papilionoidea</taxon>
        <taxon>Nymphalidae</taxon>
        <taxon>Heliconiinae</taxon>
        <taxon>Argynnini</taxon>
        <taxon>Brenthis</taxon>
    </lineage>
</organism>
<reference evidence="1" key="1">
    <citation type="submission" date="2021-12" db="EMBL/GenBank/DDBJ databases">
        <authorList>
            <person name="Martin H S."/>
        </authorList>
    </citation>
    <scope>NUCLEOTIDE SEQUENCE</scope>
</reference>
<evidence type="ECO:0000313" key="1">
    <source>
        <dbReference type="EMBL" id="CAH0713557.1"/>
    </source>
</evidence>
<dbReference type="EMBL" id="OV170221">
    <property type="protein sequence ID" value="CAH0713557.1"/>
    <property type="molecule type" value="Genomic_DNA"/>
</dbReference>
<sequence length="139" mass="15553">MRYSGSDDDDDVLLVDSGYGGQSQKRLANCAGDITVHKCTRRHNVHSLFLSLSYSGGTTTQHDRLAVFHPVHGELVKPSVLRLNSHWSCRVVVPPEYESDRNRECTCVCAYTCKISPVQLASLNEIGRRPESVRRTSLH</sequence>
<gene>
    <name evidence="1" type="ORF">BINO364_LOCUS707</name>
</gene>
<protein>
    <submittedName>
        <fullName evidence="1">Uncharacterized protein</fullName>
    </submittedName>
</protein>
<dbReference type="AlphaFoldDB" id="A0A8J9U479"/>
<feature type="non-terminal residue" evidence="1">
    <location>
        <position position="139"/>
    </location>
</feature>
<keyword evidence="2" id="KW-1185">Reference proteome</keyword>
<evidence type="ECO:0000313" key="2">
    <source>
        <dbReference type="Proteomes" id="UP000838878"/>
    </source>
</evidence>
<proteinExistence type="predicted"/>
<accession>A0A8J9U479</accession>
<dbReference type="OrthoDB" id="412814at2759"/>